<dbReference type="EMBL" id="AQPF01000007">
    <property type="protein sequence ID" value="KAF0806647.1"/>
    <property type="molecule type" value="Genomic_DNA"/>
</dbReference>
<evidence type="ECO:0000256" key="6">
    <source>
        <dbReference type="ARBA" id="ARBA00023204"/>
    </source>
</evidence>
<keyword evidence="4 7" id="KW-0862">Zinc</keyword>
<reference evidence="9 10" key="1">
    <citation type="submission" date="2012-09" db="EMBL/GenBank/DDBJ databases">
        <title>Genome Sequence of alkane-degrading Bacterium Alcanivorax sp. 6-D-6.</title>
        <authorList>
            <person name="Lai Q."/>
            <person name="Shao Z."/>
        </authorList>
    </citation>
    <scope>NUCLEOTIDE SEQUENCE [LARGE SCALE GENOMIC DNA]</scope>
    <source>
        <strain evidence="9 10">6-D-6</strain>
    </source>
</reference>
<feature type="domain" description="Toprim" evidence="8">
    <location>
        <begin position="85"/>
        <end position="180"/>
    </location>
</feature>
<comment type="function">
    <text evidence="7">May play a role in DNA repair. It seems to be involved in an RecBC-independent recombinational process of DNA repair. It may act with RecF and RecO.</text>
</comment>
<keyword evidence="10" id="KW-1185">Reference proteome</keyword>
<evidence type="ECO:0000256" key="5">
    <source>
        <dbReference type="ARBA" id="ARBA00023172"/>
    </source>
</evidence>
<dbReference type="InterPro" id="IPR034137">
    <property type="entry name" value="TOPRIM_RecR"/>
</dbReference>
<dbReference type="CDD" id="cd01025">
    <property type="entry name" value="TOPRIM_recR"/>
    <property type="match status" value="1"/>
</dbReference>
<dbReference type="PANTHER" id="PTHR30446:SF0">
    <property type="entry name" value="RECOMBINATION PROTEIN RECR"/>
    <property type="match status" value="1"/>
</dbReference>
<dbReference type="RefSeq" id="WP_159660285.1">
    <property type="nucleotide sequence ID" value="NZ_AQPF01000007.1"/>
</dbReference>
<evidence type="ECO:0000313" key="10">
    <source>
        <dbReference type="Proteomes" id="UP000771797"/>
    </source>
</evidence>
<dbReference type="Proteomes" id="UP000771797">
    <property type="component" value="Unassembled WGS sequence"/>
</dbReference>
<keyword evidence="1 7" id="KW-0479">Metal-binding</keyword>
<dbReference type="Pfam" id="PF13662">
    <property type="entry name" value="Toprim_4"/>
    <property type="match status" value="1"/>
</dbReference>
<dbReference type="Pfam" id="PF21176">
    <property type="entry name" value="RecR_HhH"/>
    <property type="match status" value="1"/>
</dbReference>
<evidence type="ECO:0000259" key="8">
    <source>
        <dbReference type="PROSITE" id="PS50880"/>
    </source>
</evidence>
<keyword evidence="5 7" id="KW-0233">DNA recombination</keyword>
<proteinExistence type="inferred from homology"/>
<evidence type="ECO:0000256" key="7">
    <source>
        <dbReference type="HAMAP-Rule" id="MF_00017"/>
    </source>
</evidence>
<dbReference type="InterPro" id="IPR000093">
    <property type="entry name" value="DNA_Rcmb_RecR"/>
</dbReference>
<keyword evidence="6 7" id="KW-0234">DNA repair</keyword>
<dbReference type="SMART" id="SM00493">
    <property type="entry name" value="TOPRIM"/>
    <property type="match status" value="1"/>
</dbReference>
<dbReference type="InterPro" id="IPR023627">
    <property type="entry name" value="Rcmb_RecR"/>
</dbReference>
<comment type="caution">
    <text evidence="7">Lacks conserved residue(s) required for the propagation of feature annotation.</text>
</comment>
<dbReference type="Gene3D" id="6.10.250.240">
    <property type="match status" value="1"/>
</dbReference>
<name>A0ABQ6Y9Z5_9GAMM</name>
<comment type="similarity">
    <text evidence="7">Belongs to the RecR family.</text>
</comment>
<evidence type="ECO:0000256" key="1">
    <source>
        <dbReference type="ARBA" id="ARBA00022723"/>
    </source>
</evidence>
<sequence>MKHPPLVENLIDAFTCLPGVGPRSAQRMTYALLERGREQGRELADALRAAMDGVSHCERCRNYAERTNAEQTLCAICLDPRRDPSLICIVSSPANVLAVEQSGEFRGHYFVLMGELSPLDGIGPRELGLDVLEQRLRDGEIRELILATGTTVEGEATAHYVLDLAREAGVSVTRIAQGVPMGGDLEFVDGATLAQALRARRPFED</sequence>
<evidence type="ECO:0000256" key="4">
    <source>
        <dbReference type="ARBA" id="ARBA00022833"/>
    </source>
</evidence>
<evidence type="ECO:0000313" key="9">
    <source>
        <dbReference type="EMBL" id="KAF0806647.1"/>
    </source>
</evidence>
<keyword evidence="2 7" id="KW-0227">DNA damage</keyword>
<dbReference type="SUPFAM" id="SSF111304">
    <property type="entry name" value="Recombination protein RecR"/>
    <property type="match status" value="1"/>
</dbReference>
<dbReference type="PROSITE" id="PS50880">
    <property type="entry name" value="TOPRIM"/>
    <property type="match status" value="1"/>
</dbReference>
<dbReference type="NCBIfam" id="TIGR00615">
    <property type="entry name" value="recR"/>
    <property type="match status" value="1"/>
</dbReference>
<organism evidence="9 10">
    <name type="scientific">Alcanivorax xiamenensis</name>
    <dbReference type="NCBI Taxonomy" id="1177156"/>
    <lineage>
        <taxon>Bacteria</taxon>
        <taxon>Pseudomonadati</taxon>
        <taxon>Pseudomonadota</taxon>
        <taxon>Gammaproteobacteria</taxon>
        <taxon>Oceanospirillales</taxon>
        <taxon>Alcanivoracaceae</taxon>
        <taxon>Alcanivorax</taxon>
    </lineage>
</organism>
<comment type="caution">
    <text evidence="9">The sequence shown here is derived from an EMBL/GenBank/DDBJ whole genome shotgun (WGS) entry which is preliminary data.</text>
</comment>
<dbReference type="HAMAP" id="MF_00017">
    <property type="entry name" value="RecR"/>
    <property type="match status" value="1"/>
</dbReference>
<dbReference type="Gene3D" id="1.10.8.420">
    <property type="entry name" value="RecR Domain 1"/>
    <property type="match status" value="1"/>
</dbReference>
<evidence type="ECO:0000256" key="3">
    <source>
        <dbReference type="ARBA" id="ARBA00022771"/>
    </source>
</evidence>
<protein>
    <recommendedName>
        <fullName evidence="7">Recombination protein RecR</fullName>
    </recommendedName>
</protein>
<dbReference type="Pfam" id="PF21175">
    <property type="entry name" value="RecR_C"/>
    <property type="match status" value="1"/>
</dbReference>
<keyword evidence="3 7" id="KW-0863">Zinc-finger</keyword>
<accession>A0ABQ6Y9Z5</accession>
<evidence type="ECO:0000256" key="2">
    <source>
        <dbReference type="ARBA" id="ARBA00022763"/>
    </source>
</evidence>
<dbReference type="PANTHER" id="PTHR30446">
    <property type="entry name" value="RECOMBINATION PROTEIN RECR"/>
    <property type="match status" value="1"/>
</dbReference>
<gene>
    <name evidence="7" type="primary">recR</name>
    <name evidence="9" type="ORF">A6D6_01322</name>
</gene>
<dbReference type="InterPro" id="IPR006171">
    <property type="entry name" value="TOPRIM_dom"/>
</dbReference>
<dbReference type="Gene3D" id="3.40.1360.10">
    <property type="match status" value="1"/>
</dbReference>